<proteinExistence type="predicted"/>
<dbReference type="PANTHER" id="PTHR11439:SF443">
    <property type="entry name" value="RNA-DIRECTED DNA POLYMERASE"/>
    <property type="match status" value="1"/>
</dbReference>
<dbReference type="EMBL" id="BDDD01000201">
    <property type="protein sequence ID" value="GAV61452.1"/>
    <property type="molecule type" value="Genomic_DNA"/>
</dbReference>
<keyword evidence="2" id="KW-1185">Reference proteome</keyword>
<evidence type="ECO:0000313" key="1">
    <source>
        <dbReference type="EMBL" id="GAV61452.1"/>
    </source>
</evidence>
<dbReference type="AlphaFoldDB" id="A0A1Q3B0Y9"/>
<comment type="caution">
    <text evidence="1">The sequence shown here is derived from an EMBL/GenBank/DDBJ whole genome shotgun (WGS) entry which is preliminary data.</text>
</comment>
<organism evidence="1 2">
    <name type="scientific">Cephalotus follicularis</name>
    <name type="common">Albany pitcher plant</name>
    <dbReference type="NCBI Taxonomy" id="3775"/>
    <lineage>
        <taxon>Eukaryota</taxon>
        <taxon>Viridiplantae</taxon>
        <taxon>Streptophyta</taxon>
        <taxon>Embryophyta</taxon>
        <taxon>Tracheophyta</taxon>
        <taxon>Spermatophyta</taxon>
        <taxon>Magnoliopsida</taxon>
        <taxon>eudicotyledons</taxon>
        <taxon>Gunneridae</taxon>
        <taxon>Pentapetalae</taxon>
        <taxon>rosids</taxon>
        <taxon>fabids</taxon>
        <taxon>Oxalidales</taxon>
        <taxon>Cephalotaceae</taxon>
        <taxon>Cephalotus</taxon>
    </lineage>
</organism>
<dbReference type="PANTHER" id="PTHR11439">
    <property type="entry name" value="GAG-POL-RELATED RETROTRANSPOSON"/>
    <property type="match status" value="1"/>
</dbReference>
<evidence type="ECO:0000313" key="2">
    <source>
        <dbReference type="Proteomes" id="UP000187406"/>
    </source>
</evidence>
<sequence>MEDATPISTPMDFGLKLSKESCEKEVDDTLYRSLVGSLMYLTATRSDLMFSISMISRFMECPKRSHWEAGKRILRYVCGTIDHGIHYEKTQNSNLVGYSDSDWGGMLEDSKSTSGFFLTLVQV</sequence>
<dbReference type="Proteomes" id="UP000187406">
    <property type="component" value="Unassembled WGS sequence"/>
</dbReference>
<dbReference type="STRING" id="3775.A0A1Q3B0Y9"/>
<reference evidence="2" key="1">
    <citation type="submission" date="2016-04" db="EMBL/GenBank/DDBJ databases">
        <title>Cephalotus genome sequencing.</title>
        <authorList>
            <person name="Fukushima K."/>
            <person name="Hasebe M."/>
            <person name="Fang X."/>
        </authorList>
    </citation>
    <scope>NUCLEOTIDE SEQUENCE [LARGE SCALE GENOMIC DNA]</scope>
    <source>
        <strain evidence="2">cv. St1</strain>
    </source>
</reference>
<evidence type="ECO:0008006" key="3">
    <source>
        <dbReference type="Google" id="ProtNLM"/>
    </source>
</evidence>
<dbReference type="OrthoDB" id="413760at2759"/>
<protein>
    <recommendedName>
        <fullName evidence="3">RVT_2 domain-containing protein</fullName>
    </recommendedName>
</protein>
<accession>A0A1Q3B0Y9</accession>
<name>A0A1Q3B0Y9_CEPFO</name>
<dbReference type="InParanoid" id="A0A1Q3B0Y9"/>
<gene>
    <name evidence="1" type="ORF">CFOL_v3_04979</name>
</gene>